<dbReference type="PANTHER" id="PTHR47835:SF3">
    <property type="entry name" value="HELICASE FOR MEIOSIS 1"/>
    <property type="match status" value="1"/>
</dbReference>
<feature type="compositionally biased region" description="Acidic residues" evidence="11">
    <location>
        <begin position="1495"/>
        <end position="1505"/>
    </location>
</feature>
<dbReference type="InterPro" id="IPR052247">
    <property type="entry name" value="Meiotic_Crossover_Helicase"/>
</dbReference>
<keyword evidence="2" id="KW-0547">Nucleotide-binding</keyword>
<dbReference type="SUPFAM" id="SSF158702">
    <property type="entry name" value="Sec63 N-terminal domain-like"/>
    <property type="match status" value="1"/>
</dbReference>
<dbReference type="SMART" id="SM00487">
    <property type="entry name" value="DEXDc"/>
    <property type="match status" value="1"/>
</dbReference>
<keyword evidence="7" id="KW-0469">Meiosis</keyword>
<evidence type="ECO:0000259" key="13">
    <source>
        <dbReference type="PROSITE" id="PS51194"/>
    </source>
</evidence>
<evidence type="ECO:0000256" key="7">
    <source>
        <dbReference type="ARBA" id="ARBA00023254"/>
    </source>
</evidence>
<feature type="region of interest" description="Disordered" evidence="11">
    <location>
        <begin position="12"/>
        <end position="55"/>
    </location>
</feature>
<dbReference type="OrthoDB" id="5575at2759"/>
<name>A0A238F768_9BASI</name>
<dbReference type="Gene3D" id="3.40.50.300">
    <property type="entry name" value="P-loop containing nucleotide triphosphate hydrolases"/>
    <property type="match status" value="2"/>
</dbReference>
<dbReference type="GO" id="GO:0043138">
    <property type="term" value="F:3'-5' DNA helicase activity"/>
    <property type="evidence" value="ECO:0007669"/>
    <property type="project" value="UniProtKB-EC"/>
</dbReference>
<evidence type="ECO:0000313" key="15">
    <source>
        <dbReference type="Proteomes" id="UP000198372"/>
    </source>
</evidence>
<evidence type="ECO:0000256" key="4">
    <source>
        <dbReference type="ARBA" id="ARBA00022806"/>
    </source>
</evidence>
<feature type="compositionally biased region" description="Basic and acidic residues" evidence="11">
    <location>
        <begin position="1449"/>
        <end position="1460"/>
    </location>
</feature>
<dbReference type="EC" id="5.6.2.4" evidence="9"/>
<feature type="compositionally biased region" description="Polar residues" evidence="11">
    <location>
        <begin position="201"/>
        <end position="230"/>
    </location>
</feature>
<sequence>MTAWTNFERFRYNPSSSPIASNVGASTSYDTSRAQPNLEDDDDHAGHEGGLGGGHDDVVVDAFGFRHHLGSLHSSSVYDDDEVEQVMQEIDRDRNREQQHDSWGGGEKTEERTRSYGVQQWNGSTQGHEQARGRTMDVMRESTSNTMVKMEAIELRCMLAADGIDPPSPSPPSSRTHHPSHHISSLPSTRPIPPTFRSHDQPSTTFPQSRENRPVSTQQWSRPPATSNVNRAPPFRPADASFVPPLRPIPQRPPPLTFPAASQYSTSTVRDNHERSMRRPLAPMSGPPPKRANSEEEYFGGEDEQEFERQLMVDDRALVPQALLPQKQPQGFRSAPLRQFGFGGSQAMAAAHPPEQQDVRALTQSSSRPRAAGTRLRAVSDLPDIFRGLWKFGVFNAIQSTCFDAFYHSDRNVVVSAPTSSGKTVLFELAILRLFSKADSNDVKAVYMAPAKSLCAERAADWKTKFERSGLGWSVVELTGDTAMDGPGLWMEIGKARIIITTPEKWDSITRKWHDHHGALALLRLFCIDECHSVGIDVRGATLEVVVSRMKTLGTETRFIALSATVPNADDVATWLQQSDMSPADTFKFGDEYRPCPLQKIVVGFPPRENDFAFDSSLDYKVFELIQRYSGGKPVLVFSNTRKGCLKLAEHLAKEYRQLSEKPAQRNNLPWPKPSRLVARPNDKKLTGLFECGVAYHHAGLDMDDRKLIEQLFIAGSISVVCSTSTLAVGVNLPARMVIVKGTKQFRDGRMHELDDTELLQMLGRAGRPQYDTMGVACIMTERDQIRHYELLANSRAVLESSLHKNLTEHINSEIMLRTIRSVPSALKWLHSTFLYVRISKNPSHYALAKEPNKPADARLEEICVEAVTELTNNGIVEKNDELIIATPYSEMMSKFFLCQITFVALKNLPFKSSMRTLLEAMSKAAEFSSLRIRAGGEKTTLMKANKMIRYPAAKVVSSADKIFVLIQVVLEGLAGELKSADVSNPLSEESLIFPNALRIAKCMVDLALERRDGGIKTALELMRAISARAWDDSAASLRQIEGVGEKYSQALSNKGIKTIADLRDTEASRIELLTNRHPPFGRKILAQARSLPQFTISLQAQEEEVVDTGVKVHVHVEIGLKATQPAPIVKKGGVLLSAMVTLTTSDHEFIEFRKMRLDKLFATKKQAFSVAVILVKPSQRIIGTVSADAIAGSETKAQLKPSTNASEYPLPILAPSSDERTGEEMEHDLEDVFEQDPHDEGPDEEDAQDMPRADEVQATAKAKAAAKPIVASRGAGPSSAPTAKEVARNRRSDGKYECGHSCNDKTKCRHLCCREGVDKPPRPARKKSKTDPDEVAHEEPVELTKSQQGKMTKFSSVKVPIAPVPAHTKKDTLLDFFSSSSSAPRKHHSRGEDGIESDSEDELLHPDQMARAAEARMGASSRSRKRSNPGKRASLVKAPVQLELTSSSDHESSSDDRIPKIVPRKAPPHSPNTHRVPLKQKLARQKSADSAYGDIDELADDSDLELPTPTRSQALKRKRVISDDEADEETLDAVAQTDRLGNQTPPMHNETVELFSSSPAVAPQRDPPLFLAPHSSSPRVPDEPRTSPVKVSEHGTKDQLQELPCSTPIPVEPELSIISEGNEEEDSADEMDKWLEANVTIIPS</sequence>
<dbReference type="InterPro" id="IPR001650">
    <property type="entry name" value="Helicase_C-like"/>
</dbReference>
<accession>A0A238F768</accession>
<evidence type="ECO:0000256" key="10">
    <source>
        <dbReference type="ARBA" id="ARBA00048988"/>
    </source>
</evidence>
<dbReference type="Gene3D" id="1.10.3380.10">
    <property type="entry name" value="Sec63 N-terminal domain-like domain"/>
    <property type="match status" value="1"/>
</dbReference>
<keyword evidence="5" id="KW-0067">ATP-binding</keyword>
<dbReference type="Pfam" id="PF00271">
    <property type="entry name" value="Helicase_C"/>
    <property type="match status" value="1"/>
</dbReference>
<comment type="catalytic activity">
    <reaction evidence="10">
        <text>ATP + H2O = ADP + phosphate + H(+)</text>
        <dbReference type="Rhea" id="RHEA:13065"/>
        <dbReference type="ChEBI" id="CHEBI:15377"/>
        <dbReference type="ChEBI" id="CHEBI:15378"/>
        <dbReference type="ChEBI" id="CHEBI:30616"/>
        <dbReference type="ChEBI" id="CHEBI:43474"/>
        <dbReference type="ChEBI" id="CHEBI:456216"/>
        <dbReference type="EC" id="5.6.2.4"/>
    </reaction>
</comment>
<evidence type="ECO:0000256" key="5">
    <source>
        <dbReference type="ARBA" id="ARBA00022840"/>
    </source>
</evidence>
<feature type="region of interest" description="Disordered" evidence="11">
    <location>
        <begin position="91"/>
        <end position="134"/>
    </location>
</feature>
<evidence type="ECO:0000256" key="1">
    <source>
        <dbReference type="ARBA" id="ARBA00010140"/>
    </source>
</evidence>
<dbReference type="GO" id="GO:0016787">
    <property type="term" value="F:hydrolase activity"/>
    <property type="evidence" value="ECO:0007669"/>
    <property type="project" value="UniProtKB-KW"/>
</dbReference>
<keyword evidence="6" id="KW-0413">Isomerase</keyword>
<dbReference type="CDD" id="cd18795">
    <property type="entry name" value="SF2_C_Ski2"/>
    <property type="match status" value="1"/>
</dbReference>
<dbReference type="PROSITE" id="PS51192">
    <property type="entry name" value="HELICASE_ATP_BIND_1"/>
    <property type="match status" value="1"/>
</dbReference>
<feature type="compositionally biased region" description="Pro residues" evidence="11">
    <location>
        <begin position="245"/>
        <end position="257"/>
    </location>
</feature>
<feature type="domain" description="Helicase ATP-binding" evidence="12">
    <location>
        <begin position="404"/>
        <end position="584"/>
    </location>
</feature>
<evidence type="ECO:0000256" key="6">
    <source>
        <dbReference type="ARBA" id="ARBA00023235"/>
    </source>
</evidence>
<dbReference type="Gene3D" id="1.10.10.10">
    <property type="entry name" value="Winged helix-like DNA-binding domain superfamily/Winged helix DNA-binding domain"/>
    <property type="match status" value="1"/>
</dbReference>
<dbReference type="EMBL" id="FMSP01000004">
    <property type="protein sequence ID" value="SCV68997.1"/>
    <property type="molecule type" value="Genomic_DNA"/>
</dbReference>
<dbReference type="SMART" id="SM00490">
    <property type="entry name" value="HELICc"/>
    <property type="match status" value="1"/>
</dbReference>
<feature type="compositionally biased region" description="Basic and acidic residues" evidence="11">
    <location>
        <begin position="91"/>
        <end position="100"/>
    </location>
</feature>
<protein>
    <recommendedName>
        <fullName evidence="9">DNA 3'-5' helicase</fullName>
        <ecNumber evidence="9">5.6.2.4</ecNumber>
    </recommendedName>
</protein>
<proteinExistence type="inferred from homology"/>
<dbReference type="InterPro" id="IPR057842">
    <property type="entry name" value="WH_MER3"/>
</dbReference>
<dbReference type="SMART" id="SM00973">
    <property type="entry name" value="Sec63"/>
    <property type="match status" value="1"/>
</dbReference>
<dbReference type="GO" id="GO:0051321">
    <property type="term" value="P:meiotic cell cycle"/>
    <property type="evidence" value="ECO:0007669"/>
    <property type="project" value="UniProtKB-KW"/>
</dbReference>
<evidence type="ECO:0000256" key="2">
    <source>
        <dbReference type="ARBA" id="ARBA00022741"/>
    </source>
</evidence>
<dbReference type="SUPFAM" id="SSF52540">
    <property type="entry name" value="P-loop containing nucleoside triphosphate hydrolases"/>
    <property type="match status" value="1"/>
</dbReference>
<feature type="region of interest" description="Disordered" evidence="11">
    <location>
        <begin position="1558"/>
        <end position="1615"/>
    </location>
</feature>
<dbReference type="FunFam" id="1.10.10.10:FF:000012">
    <property type="entry name" value="U5 small nuclear ribonucleoprotein helicase"/>
    <property type="match status" value="1"/>
</dbReference>
<keyword evidence="15" id="KW-1185">Reference proteome</keyword>
<evidence type="ECO:0000256" key="11">
    <source>
        <dbReference type="SAM" id="MobiDB-lite"/>
    </source>
</evidence>
<feature type="compositionally biased region" description="Low complexity" evidence="11">
    <location>
        <begin position="1259"/>
        <end position="1268"/>
    </location>
</feature>
<keyword evidence="3" id="KW-0378">Hydrolase</keyword>
<gene>
    <name evidence="14" type="ORF">BQ2448_2017</name>
</gene>
<feature type="compositionally biased region" description="Polar residues" evidence="11">
    <location>
        <begin position="13"/>
        <end position="35"/>
    </location>
</feature>
<dbReference type="Pfam" id="PF00270">
    <property type="entry name" value="DEAD"/>
    <property type="match status" value="1"/>
</dbReference>
<dbReference type="InterPro" id="IPR014001">
    <property type="entry name" value="Helicase_ATP-bd"/>
</dbReference>
<dbReference type="InterPro" id="IPR036390">
    <property type="entry name" value="WH_DNA-bd_sf"/>
</dbReference>
<evidence type="ECO:0000256" key="3">
    <source>
        <dbReference type="ARBA" id="ARBA00022801"/>
    </source>
</evidence>
<feature type="compositionally biased region" description="Basic and acidic residues" evidence="11">
    <location>
        <begin position="1330"/>
        <end position="1343"/>
    </location>
</feature>
<comment type="similarity">
    <text evidence="1">Belongs to the helicase family. SKI2 subfamily.</text>
</comment>
<dbReference type="PROSITE" id="PS51194">
    <property type="entry name" value="HELICASE_CTER"/>
    <property type="match status" value="1"/>
</dbReference>
<dbReference type="GO" id="GO:0005524">
    <property type="term" value="F:ATP binding"/>
    <property type="evidence" value="ECO:0007669"/>
    <property type="project" value="UniProtKB-KW"/>
</dbReference>
<dbReference type="InterPro" id="IPR036388">
    <property type="entry name" value="WH-like_DNA-bd_sf"/>
</dbReference>
<feature type="compositionally biased region" description="Polar residues" evidence="11">
    <location>
        <begin position="1345"/>
        <end position="1356"/>
    </location>
</feature>
<feature type="compositionally biased region" description="Polar residues" evidence="11">
    <location>
        <begin position="260"/>
        <end position="269"/>
    </location>
</feature>
<evidence type="ECO:0000256" key="9">
    <source>
        <dbReference type="ARBA" id="ARBA00034808"/>
    </source>
</evidence>
<feature type="domain" description="Helicase C-terminal" evidence="13">
    <location>
        <begin position="621"/>
        <end position="831"/>
    </location>
</feature>
<organism evidence="14 15">
    <name type="scientific">Microbotryum intermedium</name>
    <dbReference type="NCBI Taxonomy" id="269621"/>
    <lineage>
        <taxon>Eukaryota</taxon>
        <taxon>Fungi</taxon>
        <taxon>Dikarya</taxon>
        <taxon>Basidiomycota</taxon>
        <taxon>Pucciniomycotina</taxon>
        <taxon>Microbotryomycetes</taxon>
        <taxon>Microbotryales</taxon>
        <taxon>Microbotryaceae</taxon>
        <taxon>Microbotryum</taxon>
    </lineage>
</organism>
<evidence type="ECO:0000256" key="8">
    <source>
        <dbReference type="ARBA" id="ARBA00034617"/>
    </source>
</evidence>
<dbReference type="PANTHER" id="PTHR47835">
    <property type="entry name" value="HFM1, ATP DEPENDENT DNA HELICASE HOMOLOG"/>
    <property type="match status" value="1"/>
</dbReference>
<feature type="compositionally biased region" description="Basic and acidic residues" evidence="11">
    <location>
        <begin position="1581"/>
        <end position="1601"/>
    </location>
</feature>
<dbReference type="InterPro" id="IPR027417">
    <property type="entry name" value="P-loop_NTPase"/>
</dbReference>
<feature type="region of interest" description="Disordered" evidence="11">
    <location>
        <begin position="1198"/>
        <end position="1531"/>
    </location>
</feature>
<dbReference type="InterPro" id="IPR004179">
    <property type="entry name" value="Sec63-dom"/>
</dbReference>
<dbReference type="Pfam" id="PF02889">
    <property type="entry name" value="Sec63"/>
    <property type="match status" value="1"/>
</dbReference>
<evidence type="ECO:0000313" key="14">
    <source>
        <dbReference type="EMBL" id="SCV68997.1"/>
    </source>
</evidence>
<keyword evidence="4" id="KW-0347">Helicase</keyword>
<feature type="region of interest" description="Disordered" evidence="11">
    <location>
        <begin position="161"/>
        <end position="298"/>
    </location>
</feature>
<dbReference type="InterPro" id="IPR011545">
    <property type="entry name" value="DEAD/DEAH_box_helicase_dom"/>
</dbReference>
<comment type="catalytic activity">
    <reaction evidence="8">
        <text>Couples ATP hydrolysis with the unwinding of duplex DNA by translocating in the 3'-5' direction.</text>
        <dbReference type="EC" id="5.6.2.4"/>
    </reaction>
</comment>
<reference evidence="15" key="1">
    <citation type="submission" date="2016-09" db="EMBL/GenBank/DDBJ databases">
        <authorList>
            <person name="Jeantristanb JTB J.-T."/>
            <person name="Ricardo R."/>
        </authorList>
    </citation>
    <scope>NUCLEOTIDE SEQUENCE [LARGE SCALE GENOMIC DNA]</scope>
</reference>
<dbReference type="Proteomes" id="UP000198372">
    <property type="component" value="Unassembled WGS sequence"/>
</dbReference>
<feature type="compositionally biased region" description="Acidic residues" evidence="11">
    <location>
        <begin position="1226"/>
        <end position="1235"/>
    </location>
</feature>
<dbReference type="SUPFAM" id="SSF46785">
    <property type="entry name" value="Winged helix' DNA-binding domain"/>
    <property type="match status" value="1"/>
</dbReference>
<dbReference type="STRING" id="269621.A0A238F768"/>
<dbReference type="Pfam" id="PF23445">
    <property type="entry name" value="WHD_SNRNP200"/>
    <property type="match status" value="1"/>
</dbReference>
<feature type="compositionally biased region" description="Polar residues" evidence="11">
    <location>
        <begin position="116"/>
        <end position="128"/>
    </location>
</feature>
<dbReference type="GO" id="GO:0003676">
    <property type="term" value="F:nucleic acid binding"/>
    <property type="evidence" value="ECO:0007669"/>
    <property type="project" value="InterPro"/>
</dbReference>
<evidence type="ECO:0000259" key="12">
    <source>
        <dbReference type="PROSITE" id="PS51192"/>
    </source>
</evidence>
<feature type="compositionally biased region" description="Basic and acidic residues" evidence="11">
    <location>
        <begin position="1286"/>
        <end position="1322"/>
    </location>
</feature>